<dbReference type="PRINTS" id="PR00176">
    <property type="entry name" value="NANEUSMPORT"/>
</dbReference>
<feature type="transmembrane region" description="Helical" evidence="10">
    <location>
        <begin position="106"/>
        <end position="133"/>
    </location>
</feature>
<keyword evidence="5 10" id="KW-0472">Membrane</keyword>
<dbReference type="HOGENOM" id="CLU_006855_9_5_1"/>
<feature type="transmembrane region" description="Helical" evidence="10">
    <location>
        <begin position="34"/>
        <end position="52"/>
    </location>
</feature>
<evidence type="ECO:0000256" key="4">
    <source>
        <dbReference type="ARBA" id="ARBA00022989"/>
    </source>
</evidence>
<keyword evidence="6" id="KW-0479">Metal-binding</keyword>
<comment type="similarity">
    <text evidence="8">Belongs to the sodium:neurotransmitter symporter (SNF) (TC 2.A.22) family.</text>
</comment>
<organism evidence="11">
    <name type="scientific">Capitella teleta</name>
    <name type="common">Polychaete worm</name>
    <dbReference type="NCBI Taxonomy" id="283909"/>
    <lineage>
        <taxon>Eukaryota</taxon>
        <taxon>Metazoa</taxon>
        <taxon>Spiralia</taxon>
        <taxon>Lophotrochozoa</taxon>
        <taxon>Annelida</taxon>
        <taxon>Polychaeta</taxon>
        <taxon>Sedentaria</taxon>
        <taxon>Scolecida</taxon>
        <taxon>Capitellidae</taxon>
        <taxon>Capitella</taxon>
    </lineage>
</organism>
<proteinExistence type="inferred from homology"/>
<keyword evidence="13" id="KW-1185">Reference proteome</keyword>
<dbReference type="InterPro" id="IPR000175">
    <property type="entry name" value="Na/ntran_symport"/>
</dbReference>
<feature type="transmembrane region" description="Helical" evidence="10">
    <location>
        <begin position="534"/>
        <end position="555"/>
    </location>
</feature>
<feature type="transmembrane region" description="Helical" evidence="10">
    <location>
        <begin position="235"/>
        <end position="252"/>
    </location>
</feature>
<evidence type="ECO:0000256" key="9">
    <source>
        <dbReference type="SAM" id="MobiDB-lite"/>
    </source>
</evidence>
<feature type="binding site" evidence="6">
    <location>
        <position position="392"/>
    </location>
    <ligand>
        <name>Na(+)</name>
        <dbReference type="ChEBI" id="CHEBI:29101"/>
        <label>1</label>
    </ligand>
</feature>
<keyword evidence="4 10" id="KW-1133">Transmembrane helix</keyword>
<feature type="transmembrane region" description="Helical" evidence="10">
    <location>
        <begin position="449"/>
        <end position="472"/>
    </location>
</feature>
<dbReference type="GO" id="GO:0046872">
    <property type="term" value="F:metal ion binding"/>
    <property type="evidence" value="ECO:0007669"/>
    <property type="project" value="UniProtKB-KW"/>
</dbReference>
<evidence type="ECO:0000313" key="12">
    <source>
        <dbReference type="EnsemblMetazoa" id="CapteP175752"/>
    </source>
</evidence>
<dbReference type="EMBL" id="AMQN01001820">
    <property type="status" value="NOT_ANNOTATED_CDS"/>
    <property type="molecule type" value="Genomic_DNA"/>
</dbReference>
<reference evidence="13" key="1">
    <citation type="submission" date="2012-12" db="EMBL/GenBank/DDBJ databases">
        <authorList>
            <person name="Hellsten U."/>
            <person name="Grimwood J."/>
            <person name="Chapman J.A."/>
            <person name="Shapiro H."/>
            <person name="Aerts A."/>
            <person name="Otillar R.P."/>
            <person name="Terry A.Y."/>
            <person name="Boore J.L."/>
            <person name="Simakov O."/>
            <person name="Marletaz F."/>
            <person name="Cho S.-J."/>
            <person name="Edsinger-Gonzales E."/>
            <person name="Havlak P."/>
            <person name="Kuo D.-H."/>
            <person name="Larsson T."/>
            <person name="Lv J."/>
            <person name="Arendt D."/>
            <person name="Savage R."/>
            <person name="Osoegawa K."/>
            <person name="de Jong P."/>
            <person name="Lindberg D.R."/>
            <person name="Seaver E.C."/>
            <person name="Weisblat D.A."/>
            <person name="Putnam N.H."/>
            <person name="Grigoriev I.V."/>
            <person name="Rokhsar D.S."/>
        </authorList>
    </citation>
    <scope>NUCLEOTIDE SEQUENCE</scope>
    <source>
        <strain evidence="13">I ESC-2004</strain>
    </source>
</reference>
<keyword evidence="2 8" id="KW-0813">Transport</keyword>
<feature type="binding site" evidence="6">
    <location>
        <position position="47"/>
    </location>
    <ligand>
        <name>Na(+)</name>
        <dbReference type="ChEBI" id="CHEBI:29101"/>
        <label>1</label>
    </ligand>
</feature>
<dbReference type="OrthoDB" id="6581954at2759"/>
<feature type="region of interest" description="Disordered" evidence="9">
    <location>
        <begin position="1"/>
        <end position="24"/>
    </location>
</feature>
<dbReference type="AlphaFoldDB" id="R7UA97"/>
<feature type="binding site" evidence="6">
    <location>
        <position position="40"/>
    </location>
    <ligand>
        <name>Na(+)</name>
        <dbReference type="ChEBI" id="CHEBI:29101"/>
        <label>1</label>
    </ligand>
</feature>
<feature type="transmembrane region" description="Helical" evidence="10">
    <location>
        <begin position="376"/>
        <end position="397"/>
    </location>
</feature>
<feature type="binding site" evidence="6">
    <location>
        <position position="42"/>
    </location>
    <ligand>
        <name>Na(+)</name>
        <dbReference type="ChEBI" id="CHEBI:29101"/>
        <label>1</label>
    </ligand>
</feature>
<comment type="subcellular location">
    <subcellularLocation>
        <location evidence="1">Membrane</location>
        <topology evidence="1">Multi-pass membrane protein</topology>
    </subcellularLocation>
</comment>
<feature type="disulfide bond" evidence="7">
    <location>
        <begin position="145"/>
        <end position="154"/>
    </location>
</feature>
<feature type="binding site" evidence="6">
    <location>
        <position position="43"/>
    </location>
    <ligand>
        <name>Na(+)</name>
        <dbReference type="ChEBI" id="CHEBI:29101"/>
        <label>1</label>
    </ligand>
</feature>
<accession>R7UA97</accession>
<dbReference type="EMBL" id="KB305766">
    <property type="protein sequence ID" value="ELU00738.1"/>
    <property type="molecule type" value="Genomic_DNA"/>
</dbReference>
<evidence type="ECO:0000313" key="11">
    <source>
        <dbReference type="EMBL" id="ELU00738.1"/>
    </source>
</evidence>
<reference evidence="12" key="3">
    <citation type="submission" date="2015-06" db="UniProtKB">
        <authorList>
            <consortium name="EnsemblMetazoa"/>
        </authorList>
    </citation>
    <scope>IDENTIFICATION</scope>
</reference>
<feature type="transmembrane region" description="Helical" evidence="10">
    <location>
        <begin position="64"/>
        <end position="85"/>
    </location>
</feature>
<evidence type="ECO:0000313" key="13">
    <source>
        <dbReference type="Proteomes" id="UP000014760"/>
    </source>
</evidence>
<dbReference type="PANTHER" id="PTHR11616">
    <property type="entry name" value="SODIUM/CHLORIDE DEPENDENT TRANSPORTER"/>
    <property type="match status" value="1"/>
</dbReference>
<name>R7UA97_CAPTE</name>
<reference evidence="11 13" key="2">
    <citation type="journal article" date="2013" name="Nature">
        <title>Insights into bilaterian evolution from three spiralian genomes.</title>
        <authorList>
            <person name="Simakov O."/>
            <person name="Marletaz F."/>
            <person name="Cho S.J."/>
            <person name="Edsinger-Gonzales E."/>
            <person name="Havlak P."/>
            <person name="Hellsten U."/>
            <person name="Kuo D.H."/>
            <person name="Larsson T."/>
            <person name="Lv J."/>
            <person name="Arendt D."/>
            <person name="Savage R."/>
            <person name="Osoegawa K."/>
            <person name="de Jong P."/>
            <person name="Grimwood J."/>
            <person name="Chapman J.A."/>
            <person name="Shapiro H."/>
            <person name="Aerts A."/>
            <person name="Otillar R.P."/>
            <person name="Terry A.Y."/>
            <person name="Boore J.L."/>
            <person name="Grigoriev I.V."/>
            <person name="Lindberg D.R."/>
            <person name="Seaver E.C."/>
            <person name="Weisblat D.A."/>
            <person name="Putnam N.H."/>
            <person name="Rokhsar D.S."/>
        </authorList>
    </citation>
    <scope>NUCLEOTIDE SEQUENCE</scope>
    <source>
        <strain evidence="11 13">I ESC-2004</strain>
    </source>
</reference>
<evidence type="ECO:0000256" key="7">
    <source>
        <dbReference type="PIRSR" id="PIRSR600175-2"/>
    </source>
</evidence>
<feature type="transmembrane region" description="Helical" evidence="10">
    <location>
        <begin position="492"/>
        <end position="514"/>
    </location>
</feature>
<keyword evidence="6" id="KW-0915">Sodium</keyword>
<keyword evidence="8" id="KW-0769">Symport</keyword>
<dbReference type="EnsemblMetazoa" id="CapteT175752">
    <property type="protein sequence ID" value="CapteP175752"/>
    <property type="gene ID" value="CapteG175752"/>
</dbReference>
<gene>
    <name evidence="11" type="ORF">CAPTEDRAFT_175752</name>
</gene>
<dbReference type="GO" id="GO:0005886">
    <property type="term" value="C:plasma membrane"/>
    <property type="evidence" value="ECO:0007669"/>
    <property type="project" value="TreeGrafter"/>
</dbReference>
<feature type="binding site" evidence="6">
    <location>
        <position position="323"/>
    </location>
    <ligand>
        <name>Na(+)</name>
        <dbReference type="ChEBI" id="CHEBI:29101"/>
        <label>1</label>
    </ligand>
</feature>
<dbReference type="CDD" id="cd11496">
    <property type="entry name" value="SLC6sbd-TauT-like"/>
    <property type="match status" value="1"/>
</dbReference>
<keyword evidence="7" id="KW-1015">Disulfide bond</keyword>
<feature type="transmembrane region" description="Helical" evidence="10">
    <location>
        <begin position="284"/>
        <end position="305"/>
    </location>
</feature>
<feature type="binding site" evidence="6">
    <location>
        <position position="388"/>
    </location>
    <ligand>
        <name>Na(+)</name>
        <dbReference type="ChEBI" id="CHEBI:29101"/>
        <label>1</label>
    </ligand>
</feature>
<keyword evidence="3 8" id="KW-0812">Transmembrane</keyword>
<dbReference type="GO" id="GO:0005332">
    <property type="term" value="F:gamma-aminobutyric acid:sodium:chloride symporter activity"/>
    <property type="evidence" value="ECO:0007669"/>
    <property type="project" value="TreeGrafter"/>
</dbReference>
<dbReference type="InterPro" id="IPR037272">
    <property type="entry name" value="SNS_sf"/>
</dbReference>
<feature type="transmembrane region" description="Helical" evidence="10">
    <location>
        <begin position="418"/>
        <end position="437"/>
    </location>
</feature>
<dbReference type="NCBIfam" id="NF037979">
    <property type="entry name" value="Na_transp"/>
    <property type="match status" value="1"/>
</dbReference>
<dbReference type="Pfam" id="PF00209">
    <property type="entry name" value="SNF"/>
    <property type="match status" value="1"/>
</dbReference>
<evidence type="ECO:0000256" key="2">
    <source>
        <dbReference type="ARBA" id="ARBA00022448"/>
    </source>
</evidence>
<evidence type="ECO:0000256" key="10">
    <source>
        <dbReference type="SAM" id="Phobius"/>
    </source>
</evidence>
<dbReference type="OMA" id="MMKAPTH"/>
<evidence type="ECO:0000256" key="1">
    <source>
        <dbReference type="ARBA" id="ARBA00004141"/>
    </source>
</evidence>
<feature type="transmembrane region" description="Helical" evidence="10">
    <location>
        <begin position="206"/>
        <end position="223"/>
    </location>
</feature>
<evidence type="ECO:0000256" key="5">
    <source>
        <dbReference type="ARBA" id="ARBA00023136"/>
    </source>
</evidence>
<dbReference type="SUPFAM" id="SSF161070">
    <property type="entry name" value="SNF-like"/>
    <property type="match status" value="1"/>
</dbReference>
<sequence>MADKAQQSEEDGAAVTPHEFEEPKREQWGSKIDFILSVVGFAVGLGNVWRFPYLCYKNGGGAFFIPYLLCLVCGGVPLFFLEIALGQYMRQGGMGAWKICPLFSGIGLTTTVIVFLLNIYYIVVLAWAGYYWIFSFSSVLPWSHCDNEWNTERCQVSFASANNCSNATLCAVSSVANITDSVDPVIEFWERKILQISPGIDHPDGIVWQLALSLFLVWCLGYLCVWKGIKWTGKVVYFTATFPFLMLFILFIRGVTLDGAADGIKFYLSPDFSRLLDAQVWIDAGTQIFFSYAIAVGSMTALGSYNKFTNNCYKDCIMISCINGSTSVFAGFVVFSVLGFMAKQQGVSIDQVAESGPGLAFIAYPKAVTQMPFPQIWSALFFFMIMMLGLDSQFVGMEGFTTVVMDCFPQLRKSPRREIFNALYCLVSYLIGLTMVTRGGMYVFQLFDYYAASGMSLLWCCFFECVAIAWVYGASRFYDNIEQMVGFRINPWLRICWTFLAPLVCGGIFVFMWVNFKPLTYNRVYVFPAWAQGLGLTMAFSSMICIPLTCFIKLLMTPGTLKQRWARLRTPILLPSKIPKHWPDAEFLKEVGYHALSRKNQNGVLFGCCAEDSKQSSTVYELCERVKV</sequence>
<dbReference type="PANTHER" id="PTHR11616:SF325">
    <property type="entry name" value="TRANSPORTER"/>
    <property type="match status" value="1"/>
</dbReference>
<feature type="binding site" evidence="6">
    <location>
        <position position="291"/>
    </location>
    <ligand>
        <name>Na(+)</name>
        <dbReference type="ChEBI" id="CHEBI:29101"/>
        <label>1</label>
    </ligand>
</feature>
<evidence type="ECO:0000256" key="3">
    <source>
        <dbReference type="ARBA" id="ARBA00022692"/>
    </source>
</evidence>
<dbReference type="PROSITE" id="PS00610">
    <property type="entry name" value="NA_NEUROTRAN_SYMP_1"/>
    <property type="match status" value="1"/>
</dbReference>
<dbReference type="PROSITE" id="PS50267">
    <property type="entry name" value="NA_NEUROTRAN_SYMP_3"/>
    <property type="match status" value="1"/>
</dbReference>
<evidence type="ECO:0000256" key="6">
    <source>
        <dbReference type="PIRSR" id="PIRSR600175-1"/>
    </source>
</evidence>
<feature type="transmembrane region" description="Helical" evidence="10">
    <location>
        <begin position="317"/>
        <end position="342"/>
    </location>
</feature>
<evidence type="ECO:0000256" key="8">
    <source>
        <dbReference type="RuleBase" id="RU003732"/>
    </source>
</evidence>
<protein>
    <recommendedName>
        <fullName evidence="8">Transporter</fullName>
    </recommendedName>
</protein>
<dbReference type="Proteomes" id="UP000014760">
    <property type="component" value="Unassembled WGS sequence"/>
</dbReference>
<feature type="binding site" evidence="6">
    <location>
        <position position="391"/>
    </location>
    <ligand>
        <name>Na(+)</name>
        <dbReference type="ChEBI" id="CHEBI:29101"/>
        <label>1</label>
    </ligand>
</feature>